<dbReference type="AlphaFoldDB" id="A0A0E9TQF2"/>
<protein>
    <submittedName>
        <fullName evidence="1">Uncharacterized protein</fullName>
    </submittedName>
</protein>
<evidence type="ECO:0000313" key="1">
    <source>
        <dbReference type="EMBL" id="JAH55120.1"/>
    </source>
</evidence>
<dbReference type="EMBL" id="GBXM01053457">
    <property type="protein sequence ID" value="JAH55120.1"/>
    <property type="molecule type" value="Transcribed_RNA"/>
</dbReference>
<proteinExistence type="predicted"/>
<organism evidence="1">
    <name type="scientific">Anguilla anguilla</name>
    <name type="common">European freshwater eel</name>
    <name type="synonym">Muraena anguilla</name>
    <dbReference type="NCBI Taxonomy" id="7936"/>
    <lineage>
        <taxon>Eukaryota</taxon>
        <taxon>Metazoa</taxon>
        <taxon>Chordata</taxon>
        <taxon>Craniata</taxon>
        <taxon>Vertebrata</taxon>
        <taxon>Euteleostomi</taxon>
        <taxon>Actinopterygii</taxon>
        <taxon>Neopterygii</taxon>
        <taxon>Teleostei</taxon>
        <taxon>Anguilliformes</taxon>
        <taxon>Anguillidae</taxon>
        <taxon>Anguilla</taxon>
    </lineage>
</organism>
<sequence>MQCVIWWGVSLKKCIANVSDSVGKLHLTSYANGVDATSNLILLLQRYTVDV</sequence>
<reference evidence="1" key="2">
    <citation type="journal article" date="2015" name="Fish Shellfish Immunol.">
        <title>Early steps in the European eel (Anguilla anguilla)-Vibrio vulnificus interaction in the gills: Role of the RtxA13 toxin.</title>
        <authorList>
            <person name="Callol A."/>
            <person name="Pajuelo D."/>
            <person name="Ebbesson L."/>
            <person name="Teles M."/>
            <person name="MacKenzie S."/>
            <person name="Amaro C."/>
        </authorList>
    </citation>
    <scope>NUCLEOTIDE SEQUENCE</scope>
</reference>
<name>A0A0E9TQF2_ANGAN</name>
<reference evidence="1" key="1">
    <citation type="submission" date="2014-11" db="EMBL/GenBank/DDBJ databases">
        <authorList>
            <person name="Amaro Gonzalez C."/>
        </authorList>
    </citation>
    <scope>NUCLEOTIDE SEQUENCE</scope>
</reference>
<accession>A0A0E9TQF2</accession>